<dbReference type="Gene3D" id="3.40.50.1110">
    <property type="entry name" value="SGNH hydrolase"/>
    <property type="match status" value="1"/>
</dbReference>
<dbReference type="GO" id="GO:0019433">
    <property type="term" value="P:triglyceride catabolic process"/>
    <property type="evidence" value="ECO:0007669"/>
    <property type="project" value="TreeGrafter"/>
</dbReference>
<feature type="disulfide bond" evidence="2">
    <location>
        <begin position="133"/>
        <end position="142"/>
    </location>
</feature>
<reference evidence="5 6" key="1">
    <citation type="journal article" date="2010" name="Stand. Genomic Sci.">
        <title>Complete genome sequence of Conexibacter woesei type strain (ID131577).</title>
        <authorList>
            <person name="Pukall R."/>
            <person name="Lapidus A."/>
            <person name="Glavina Del Rio T."/>
            <person name="Copeland A."/>
            <person name="Tice H."/>
            <person name="Cheng J.-F."/>
            <person name="Lucas S."/>
            <person name="Chen F."/>
            <person name="Nolan M."/>
            <person name="Bruce D."/>
            <person name="Goodwin L."/>
            <person name="Pitluck S."/>
            <person name="Mavromatis K."/>
            <person name="Ivanova N."/>
            <person name="Ovchinnikova G."/>
            <person name="Pati A."/>
            <person name="Chen A."/>
            <person name="Palaniappan K."/>
            <person name="Land M."/>
            <person name="Hauser L."/>
            <person name="Chang Y.-J."/>
            <person name="Jeffries C.D."/>
            <person name="Chain P."/>
            <person name="Meincke L."/>
            <person name="Sims D."/>
            <person name="Brettin T."/>
            <person name="Detter J.C."/>
            <person name="Rohde M."/>
            <person name="Goeker M."/>
            <person name="Bristow J."/>
            <person name="Eisen J.A."/>
            <person name="Markowitz V."/>
            <person name="Kyrpides N.C."/>
            <person name="Klenk H.-P."/>
            <person name="Hugenholtz P."/>
        </authorList>
    </citation>
    <scope>NUCLEOTIDE SEQUENCE [LARGE SCALE GENOMIC DNA]</scope>
    <source>
        <strain evidence="6">DSM 14684 / CIP 108061 / JCM 11494 / NBRC 100937 / ID131577</strain>
    </source>
</reference>
<keyword evidence="2" id="KW-1015">Disulfide bond</keyword>
<feature type="domain" description="SGNH hydrolase-type esterase" evidence="4">
    <location>
        <begin position="36"/>
        <end position="274"/>
    </location>
</feature>
<dbReference type="PANTHER" id="PTHR37981">
    <property type="entry name" value="LIPASE 2"/>
    <property type="match status" value="1"/>
</dbReference>
<proteinExistence type="predicted"/>
<dbReference type="CDD" id="cd01823">
    <property type="entry name" value="SEST_like"/>
    <property type="match status" value="1"/>
</dbReference>
<evidence type="ECO:0000259" key="4">
    <source>
        <dbReference type="Pfam" id="PF13472"/>
    </source>
</evidence>
<organism evidence="5 6">
    <name type="scientific">Conexibacter woesei (strain DSM 14684 / CCUG 47730 / CIP 108061 / JCM 11494 / NBRC 100937 / ID131577)</name>
    <dbReference type="NCBI Taxonomy" id="469383"/>
    <lineage>
        <taxon>Bacteria</taxon>
        <taxon>Bacillati</taxon>
        <taxon>Actinomycetota</taxon>
        <taxon>Thermoleophilia</taxon>
        <taxon>Solirubrobacterales</taxon>
        <taxon>Conexibacteraceae</taxon>
        <taxon>Conexibacter</taxon>
    </lineage>
</organism>
<evidence type="ECO:0000256" key="2">
    <source>
        <dbReference type="PIRSR" id="PIRSR637460-2"/>
    </source>
</evidence>
<evidence type="ECO:0000313" key="6">
    <source>
        <dbReference type="Proteomes" id="UP000008229"/>
    </source>
</evidence>
<feature type="active site" evidence="1">
    <location>
        <position position="267"/>
    </location>
</feature>
<dbReference type="SUPFAM" id="SSF52266">
    <property type="entry name" value="SGNH hydrolase"/>
    <property type="match status" value="1"/>
</dbReference>
<dbReference type="InterPro" id="IPR036514">
    <property type="entry name" value="SGNH_hydro_sf"/>
</dbReference>
<dbReference type="RefSeq" id="WP_012934401.1">
    <property type="nucleotide sequence ID" value="NC_013739.1"/>
</dbReference>
<feature type="disulfide bond" evidence="2">
    <location>
        <begin position="56"/>
        <end position="82"/>
    </location>
</feature>
<sequence precursor="true">MPSRLIALLASLVVALAAAAAVAAPSFGASGAYVSLGDSYTAGPLIPNQSLSPLGCLRSDRNYPRVARAGLTDIATFRDPSCSGATTDDMFTAQGVTPGPNPPQLDSLSADTRVVTLGIGGNDIGFSDIVVNCARLNPFDPCKDDYVSGSRDAIADRIAAAQPDVDAVLAAIPARAPRAKVFVVGYPTILPATGSGCWPVVPITPTDVPYLRAKTAQLNAMLAAAAAARGAIFVDTATSSVGHDVCKSASVKWVEGIVPVNTAAPVHPNANGMRNTGNVVLAAILRAGY</sequence>
<evidence type="ECO:0000256" key="3">
    <source>
        <dbReference type="SAM" id="SignalP"/>
    </source>
</evidence>
<dbReference type="EMBL" id="CP001854">
    <property type="protein sequence ID" value="ADB51350.1"/>
    <property type="molecule type" value="Genomic_DNA"/>
</dbReference>
<name>D3FBT5_CONWI</name>
<dbReference type="InterPro" id="IPR013830">
    <property type="entry name" value="SGNH_hydro"/>
</dbReference>
<dbReference type="Pfam" id="PF13472">
    <property type="entry name" value="Lipase_GDSL_2"/>
    <property type="match status" value="1"/>
</dbReference>
<dbReference type="Proteomes" id="UP000008229">
    <property type="component" value="Chromosome"/>
</dbReference>
<feature type="active site" description="Nucleophile" evidence="1">
    <location>
        <position position="39"/>
    </location>
</feature>
<feature type="disulfide bond" evidence="2">
    <location>
        <begin position="197"/>
        <end position="246"/>
    </location>
</feature>
<reference evidence="6" key="2">
    <citation type="submission" date="2010-01" db="EMBL/GenBank/DDBJ databases">
        <title>The complete genome of Conexibacter woesei DSM 14684.</title>
        <authorList>
            <consortium name="US DOE Joint Genome Institute (JGI-PGF)"/>
            <person name="Lucas S."/>
            <person name="Copeland A."/>
            <person name="Lapidus A."/>
            <person name="Glavina del Rio T."/>
            <person name="Dalin E."/>
            <person name="Tice H."/>
            <person name="Bruce D."/>
            <person name="Goodwin L."/>
            <person name="Pitluck S."/>
            <person name="Kyrpides N."/>
            <person name="Mavromatis K."/>
            <person name="Ivanova N."/>
            <person name="Mikhailova N."/>
            <person name="Chertkov O."/>
            <person name="Brettin T."/>
            <person name="Detter J.C."/>
            <person name="Han C."/>
            <person name="Larimer F."/>
            <person name="Land M."/>
            <person name="Hauser L."/>
            <person name="Markowitz V."/>
            <person name="Cheng J.-F."/>
            <person name="Hugenholtz P."/>
            <person name="Woyke T."/>
            <person name="Wu D."/>
            <person name="Pukall R."/>
            <person name="Steenblock K."/>
            <person name="Schneider S."/>
            <person name="Klenk H.-P."/>
            <person name="Eisen J.A."/>
        </authorList>
    </citation>
    <scope>NUCLEOTIDE SEQUENCE [LARGE SCALE GENOMIC DNA]</scope>
    <source>
        <strain evidence="6">DSM 14684 / CIP 108061 / JCM 11494 / NBRC 100937 / ID131577</strain>
    </source>
</reference>
<accession>D3FBT5</accession>
<gene>
    <name evidence="5" type="ordered locus">Cwoe_2931</name>
</gene>
<dbReference type="KEGG" id="cwo:Cwoe_2931"/>
<protein>
    <recommendedName>
        <fullName evidence="4">SGNH hydrolase-type esterase domain-containing protein</fullName>
    </recommendedName>
</protein>
<dbReference type="GO" id="GO:0004806">
    <property type="term" value="F:triacylglycerol lipase activity"/>
    <property type="evidence" value="ECO:0007669"/>
    <property type="project" value="TreeGrafter"/>
</dbReference>
<feature type="chain" id="PRO_5003044135" description="SGNH hydrolase-type esterase domain-containing protein" evidence="3">
    <location>
        <begin position="24"/>
        <end position="289"/>
    </location>
</feature>
<keyword evidence="6" id="KW-1185">Reference proteome</keyword>
<evidence type="ECO:0000256" key="1">
    <source>
        <dbReference type="PIRSR" id="PIRSR637460-1"/>
    </source>
</evidence>
<dbReference type="InterPro" id="IPR037460">
    <property type="entry name" value="SEST-like"/>
</dbReference>
<evidence type="ECO:0000313" key="5">
    <source>
        <dbReference type="EMBL" id="ADB51350.1"/>
    </source>
</evidence>
<dbReference type="STRING" id="469383.Cwoe_2931"/>
<dbReference type="PANTHER" id="PTHR37981:SF1">
    <property type="entry name" value="SGNH HYDROLASE-TYPE ESTERASE DOMAIN-CONTAINING PROTEIN"/>
    <property type="match status" value="1"/>
</dbReference>
<dbReference type="OrthoDB" id="5503950at2"/>
<dbReference type="HOGENOM" id="CLU_038449_4_1_11"/>
<keyword evidence="3" id="KW-0732">Signal</keyword>
<dbReference type="eggNOG" id="COG2755">
    <property type="taxonomic scope" value="Bacteria"/>
</dbReference>
<feature type="signal peptide" evidence="3">
    <location>
        <begin position="1"/>
        <end position="23"/>
    </location>
</feature>
<dbReference type="AlphaFoldDB" id="D3FBT5"/>